<comment type="similarity">
    <text evidence="1">Belongs to the 'GDSL' lipolytic enzyme family.</text>
</comment>
<evidence type="ECO:0000256" key="2">
    <source>
        <dbReference type="ARBA" id="ARBA00022801"/>
    </source>
</evidence>
<organism evidence="5 6">
    <name type="scientific">Adiantum capillus-veneris</name>
    <name type="common">Maidenhair fern</name>
    <dbReference type="NCBI Taxonomy" id="13818"/>
    <lineage>
        <taxon>Eukaryota</taxon>
        <taxon>Viridiplantae</taxon>
        <taxon>Streptophyta</taxon>
        <taxon>Embryophyta</taxon>
        <taxon>Tracheophyta</taxon>
        <taxon>Polypodiopsida</taxon>
        <taxon>Polypodiidae</taxon>
        <taxon>Polypodiales</taxon>
        <taxon>Pteridineae</taxon>
        <taxon>Pteridaceae</taxon>
        <taxon>Vittarioideae</taxon>
        <taxon>Adiantum</taxon>
    </lineage>
</organism>
<dbReference type="Pfam" id="PF13472">
    <property type="entry name" value="Lipase_GDSL_2"/>
    <property type="match status" value="1"/>
</dbReference>
<dbReference type="InterPro" id="IPR013830">
    <property type="entry name" value="SGNH_hydro"/>
</dbReference>
<dbReference type="AlphaFoldDB" id="A0A9D4UNT0"/>
<comment type="caution">
    <text evidence="5">The sequence shown here is derived from an EMBL/GenBank/DDBJ whole genome shotgun (WGS) entry which is preliminary data.</text>
</comment>
<gene>
    <name evidence="5" type="ORF">GOP47_0013580</name>
</gene>
<dbReference type="EMBL" id="JABFUD020000013">
    <property type="protein sequence ID" value="KAI5071329.1"/>
    <property type="molecule type" value="Genomic_DNA"/>
</dbReference>
<keyword evidence="2" id="KW-0378">Hydrolase</keyword>
<name>A0A9D4UNT0_ADICA</name>
<feature type="domain" description="SGNH hydrolase-type esterase" evidence="4">
    <location>
        <begin position="27"/>
        <end position="185"/>
    </location>
</feature>
<keyword evidence="3" id="KW-0732">Signal</keyword>
<dbReference type="PANTHER" id="PTHR43695">
    <property type="entry name" value="PUTATIVE (AFU_ORTHOLOGUE AFUA_2G17250)-RELATED"/>
    <property type="match status" value="1"/>
</dbReference>
<dbReference type="PANTHER" id="PTHR43695:SF1">
    <property type="entry name" value="RHAMNOGALACTURONAN ACETYLESTERASE"/>
    <property type="match status" value="1"/>
</dbReference>
<dbReference type="SUPFAM" id="SSF52266">
    <property type="entry name" value="SGNH hydrolase"/>
    <property type="match status" value="1"/>
</dbReference>
<dbReference type="InterPro" id="IPR036514">
    <property type="entry name" value="SGNH_hydro_sf"/>
</dbReference>
<dbReference type="Gene3D" id="3.40.50.1110">
    <property type="entry name" value="SGNH hydrolase"/>
    <property type="match status" value="1"/>
</dbReference>
<accession>A0A9D4UNT0</accession>
<feature type="signal peptide" evidence="3">
    <location>
        <begin position="1"/>
        <end position="22"/>
    </location>
</feature>
<dbReference type="OrthoDB" id="2141316at2759"/>
<evidence type="ECO:0000259" key="4">
    <source>
        <dbReference type="Pfam" id="PF13472"/>
    </source>
</evidence>
<keyword evidence="6" id="KW-1185">Reference proteome</keyword>
<dbReference type="Proteomes" id="UP000886520">
    <property type="component" value="Chromosome 13"/>
</dbReference>
<feature type="chain" id="PRO_5038920864" description="SGNH hydrolase-type esterase domain-containing protein" evidence="3">
    <location>
        <begin position="23"/>
        <end position="254"/>
    </location>
</feature>
<sequence>MAPYSPLLLLLLSALLPHPTLSIDLIVIGDSTASDYNDDPSTYPRAGWGMFLGSHFNPASGIVVRDAAAAGRSSKSFYDEKLWAQAKSKYLSPGDYVFIQFGHNDQKKDSHRHTDPFTSYKKYLTFYVKETRAAGGNPVLLTPISRAVWHKGTLEQTLGDYPTAMRQLAAQLRVPLLDMNTATSALFSKLGEKATQNNLFMFLPAGKYPNYPKGVTDKTHLQVAGAKQVAVIVAQAITKANLPIAAYVQSSDLV</sequence>
<evidence type="ECO:0000313" key="6">
    <source>
        <dbReference type="Proteomes" id="UP000886520"/>
    </source>
</evidence>
<dbReference type="InterPro" id="IPR037459">
    <property type="entry name" value="RhgT-like"/>
</dbReference>
<evidence type="ECO:0000313" key="5">
    <source>
        <dbReference type="EMBL" id="KAI5071329.1"/>
    </source>
</evidence>
<reference evidence="5" key="1">
    <citation type="submission" date="2021-01" db="EMBL/GenBank/DDBJ databases">
        <title>Adiantum capillus-veneris genome.</title>
        <authorList>
            <person name="Fang Y."/>
            <person name="Liao Q."/>
        </authorList>
    </citation>
    <scope>NUCLEOTIDE SEQUENCE</scope>
    <source>
        <strain evidence="5">H3</strain>
        <tissue evidence="5">Leaf</tissue>
    </source>
</reference>
<evidence type="ECO:0000256" key="1">
    <source>
        <dbReference type="ARBA" id="ARBA00008668"/>
    </source>
</evidence>
<protein>
    <recommendedName>
        <fullName evidence="4">SGNH hydrolase-type esterase domain-containing protein</fullName>
    </recommendedName>
</protein>
<dbReference type="CDD" id="cd01821">
    <property type="entry name" value="Rhamnogalacturan_acetylesterase_like"/>
    <property type="match status" value="1"/>
</dbReference>
<evidence type="ECO:0000256" key="3">
    <source>
        <dbReference type="SAM" id="SignalP"/>
    </source>
</evidence>
<proteinExistence type="inferred from homology"/>
<dbReference type="GO" id="GO:0016787">
    <property type="term" value="F:hydrolase activity"/>
    <property type="evidence" value="ECO:0007669"/>
    <property type="project" value="UniProtKB-KW"/>
</dbReference>